<dbReference type="GO" id="GO:0046856">
    <property type="term" value="P:phosphatidylinositol dephosphorylation"/>
    <property type="evidence" value="ECO:0007669"/>
    <property type="project" value="InterPro"/>
</dbReference>
<dbReference type="EC" id="3.1.3.78" evidence="4 11"/>
<dbReference type="GO" id="GO:0005765">
    <property type="term" value="C:lysosomal membrane"/>
    <property type="evidence" value="ECO:0007669"/>
    <property type="project" value="UniProtKB-SubCell"/>
</dbReference>
<organism evidence="12 13">
    <name type="scientific">Fasciola hepatica</name>
    <name type="common">Liver fluke</name>
    <dbReference type="NCBI Taxonomy" id="6192"/>
    <lineage>
        <taxon>Eukaryota</taxon>
        <taxon>Metazoa</taxon>
        <taxon>Spiralia</taxon>
        <taxon>Lophotrochozoa</taxon>
        <taxon>Platyhelminthes</taxon>
        <taxon>Trematoda</taxon>
        <taxon>Digenea</taxon>
        <taxon>Plagiorchiida</taxon>
        <taxon>Echinostomata</taxon>
        <taxon>Echinostomatoidea</taxon>
        <taxon>Fasciolidae</taxon>
        <taxon>Fasciola</taxon>
    </lineage>
</organism>
<protein>
    <recommendedName>
        <fullName evidence="4 11">Phosphatidylinositol-4,5-bisphosphate 4-phosphatase</fullName>
        <ecNumber evidence="4 11">3.1.3.78</ecNumber>
    </recommendedName>
</protein>
<dbReference type="GO" id="GO:0031902">
    <property type="term" value="C:late endosome membrane"/>
    <property type="evidence" value="ECO:0007669"/>
    <property type="project" value="UniProtKB-SubCell"/>
</dbReference>
<evidence type="ECO:0000256" key="6">
    <source>
        <dbReference type="ARBA" id="ARBA00022753"/>
    </source>
</evidence>
<comment type="catalytic activity">
    <reaction evidence="1 11">
        <text>a 1,2-diacyl-sn-glycero-3-phospho-(1D-myo-inositol-4,5-bisphosphate) + H2O = a 1,2-diacyl-sn-glycero-3-phospho-(1D-myo-inositol-5-phosphate) + phosphate</text>
        <dbReference type="Rhea" id="RHEA:25674"/>
        <dbReference type="ChEBI" id="CHEBI:15377"/>
        <dbReference type="ChEBI" id="CHEBI:43474"/>
        <dbReference type="ChEBI" id="CHEBI:57795"/>
        <dbReference type="ChEBI" id="CHEBI:58456"/>
        <dbReference type="EC" id="3.1.3.78"/>
    </reaction>
</comment>
<evidence type="ECO:0000256" key="5">
    <source>
        <dbReference type="ARBA" id="ARBA00022692"/>
    </source>
</evidence>
<evidence type="ECO:0000313" key="13">
    <source>
        <dbReference type="Proteomes" id="UP000230066"/>
    </source>
</evidence>
<comment type="subcellular location">
    <subcellularLocation>
        <location evidence="2 11">Late endosome membrane</location>
        <topology evidence="2 11">Multi-pass membrane protein</topology>
    </subcellularLocation>
    <subcellularLocation>
        <location evidence="3 11">Lysosome membrane</location>
        <topology evidence="3 11">Multi-pass membrane protein</topology>
    </subcellularLocation>
</comment>
<dbReference type="InterPro" id="IPR019178">
    <property type="entry name" value="PtdIns-P2-Ptase"/>
</dbReference>
<evidence type="ECO:0000256" key="10">
    <source>
        <dbReference type="ARBA" id="ARBA00023228"/>
    </source>
</evidence>
<gene>
    <name evidence="12" type="ORF">D915_010070</name>
</gene>
<dbReference type="Proteomes" id="UP000230066">
    <property type="component" value="Unassembled WGS sequence"/>
</dbReference>
<evidence type="ECO:0000256" key="2">
    <source>
        <dbReference type="ARBA" id="ARBA00004107"/>
    </source>
</evidence>
<dbReference type="PANTHER" id="PTHR21014">
    <property type="entry name" value="PHOSPHATIDYLINOSITOL-4,5-BISPHOSPHATE 4-PHOSPHATASE"/>
    <property type="match status" value="1"/>
</dbReference>
<evidence type="ECO:0000256" key="9">
    <source>
        <dbReference type="ARBA" id="ARBA00023136"/>
    </source>
</evidence>
<accession>A0A4E0RQW2</accession>
<keyword evidence="5" id="KW-0812">Transmembrane</keyword>
<dbReference type="Pfam" id="PF09788">
    <property type="entry name" value="Tmemb_55A"/>
    <property type="match status" value="1"/>
</dbReference>
<keyword evidence="10 11" id="KW-0458">Lysosome</keyword>
<evidence type="ECO:0000256" key="11">
    <source>
        <dbReference type="RuleBase" id="RU365008"/>
    </source>
</evidence>
<name>A0A4E0RQW2_FASHE</name>
<keyword evidence="13" id="KW-1185">Reference proteome</keyword>
<comment type="function">
    <text evidence="11">Catalyzes the hydrolysis of phosphatidylinositol-4,5-bisphosphate (PtdIns-4,5-P2) to phosphatidylinositol-4-phosphate (PtdIns-4-P).</text>
</comment>
<dbReference type="EMBL" id="JXXN02007054">
    <property type="protein sequence ID" value="THD19202.1"/>
    <property type="molecule type" value="Genomic_DNA"/>
</dbReference>
<comment type="caution">
    <text evidence="12">The sequence shown here is derived from an EMBL/GenBank/DDBJ whole genome shotgun (WGS) entry which is preliminary data.</text>
</comment>
<proteinExistence type="predicted"/>
<reference evidence="12" key="1">
    <citation type="submission" date="2019-03" db="EMBL/GenBank/DDBJ databases">
        <title>Improved annotation for the trematode Fasciola hepatica.</title>
        <authorList>
            <person name="Choi Y.-J."/>
            <person name="Martin J."/>
            <person name="Mitreva M."/>
        </authorList>
    </citation>
    <scope>NUCLEOTIDE SEQUENCE [LARGE SCALE GENOMIC DNA]</scope>
</reference>
<evidence type="ECO:0000256" key="1">
    <source>
        <dbReference type="ARBA" id="ARBA00001261"/>
    </source>
</evidence>
<sequence length="178" mass="19518">MSREFMPHDFKASPAVSEKAVSTGPTQLTRVSRSASLEETVRICSVPTSCRPPTASISKNLGRLIFCQACGNNIEIPLNYSKLVVLCKSCHESTPARPPPTDKRFFRCDCGRLILVSVYVHSVNCPRPGCFRRLILPATTVINVNQVHSDDADLHRGGFGLHCTVCVVCSSMTAKRLK</sequence>
<keyword evidence="6 11" id="KW-0967">Endosome</keyword>
<dbReference type="AlphaFoldDB" id="A0A4E0RQW2"/>
<keyword evidence="7 11" id="KW-0378">Hydrolase</keyword>
<evidence type="ECO:0000313" key="12">
    <source>
        <dbReference type="EMBL" id="THD19202.1"/>
    </source>
</evidence>
<dbReference type="PANTHER" id="PTHR21014:SF6">
    <property type="entry name" value="PHOSPHATIDYLINOSITOL-4,5-BISPHOSPHATE 4-PHOSPHATASE"/>
    <property type="match status" value="1"/>
</dbReference>
<dbReference type="GO" id="GO:0030670">
    <property type="term" value="C:phagocytic vesicle membrane"/>
    <property type="evidence" value="ECO:0007669"/>
    <property type="project" value="TreeGrafter"/>
</dbReference>
<dbReference type="GO" id="GO:0005886">
    <property type="term" value="C:plasma membrane"/>
    <property type="evidence" value="ECO:0007669"/>
    <property type="project" value="TreeGrafter"/>
</dbReference>
<keyword evidence="8" id="KW-1133">Transmembrane helix</keyword>
<keyword evidence="9" id="KW-0472">Membrane</keyword>
<evidence type="ECO:0000256" key="4">
    <source>
        <dbReference type="ARBA" id="ARBA00012936"/>
    </source>
</evidence>
<evidence type="ECO:0000256" key="8">
    <source>
        <dbReference type="ARBA" id="ARBA00022989"/>
    </source>
</evidence>
<evidence type="ECO:0000256" key="7">
    <source>
        <dbReference type="ARBA" id="ARBA00022801"/>
    </source>
</evidence>
<evidence type="ECO:0000256" key="3">
    <source>
        <dbReference type="ARBA" id="ARBA00004155"/>
    </source>
</evidence>
<dbReference type="GO" id="GO:0034597">
    <property type="term" value="F:phosphatidylinositol-4,5-bisphosphate 4-phosphatase activity"/>
    <property type="evidence" value="ECO:0007669"/>
    <property type="project" value="UniProtKB-EC"/>
</dbReference>